<evidence type="ECO:0000313" key="3">
    <source>
        <dbReference type="Proteomes" id="UP000006729"/>
    </source>
</evidence>
<dbReference type="EMBL" id="CM009294">
    <property type="protein sequence ID" value="PNT36671.1"/>
    <property type="molecule type" value="Genomic_DNA"/>
</dbReference>
<organism evidence="2 3">
    <name type="scientific">Populus trichocarpa</name>
    <name type="common">Western balsam poplar</name>
    <name type="synonym">Populus balsamifera subsp. trichocarpa</name>
    <dbReference type="NCBI Taxonomy" id="3694"/>
    <lineage>
        <taxon>Eukaryota</taxon>
        <taxon>Viridiplantae</taxon>
        <taxon>Streptophyta</taxon>
        <taxon>Embryophyta</taxon>
        <taxon>Tracheophyta</taxon>
        <taxon>Spermatophyta</taxon>
        <taxon>Magnoliopsida</taxon>
        <taxon>eudicotyledons</taxon>
        <taxon>Gunneridae</taxon>
        <taxon>Pentapetalae</taxon>
        <taxon>rosids</taxon>
        <taxon>fabids</taxon>
        <taxon>Malpighiales</taxon>
        <taxon>Salicaceae</taxon>
        <taxon>Saliceae</taxon>
        <taxon>Populus</taxon>
    </lineage>
</organism>
<sequence length="105" mass="11595">MNNKMVAYYLPPSDHYQVPTIPSIPPPTVRILFVAGLPDDIKPSEIYSLFREFPGYESSHLHQPSAVAAMHALNGMVFDLERGSTLYTDLAKSNARSISNGSCKI</sequence>
<gene>
    <name evidence="2" type="ORF">POPTR_005G141000</name>
</gene>
<name>A0A2K2AGL5_POPTR</name>
<evidence type="ECO:0000313" key="2">
    <source>
        <dbReference type="EMBL" id="PNT36671.1"/>
    </source>
</evidence>
<evidence type="ECO:0000256" key="1">
    <source>
        <dbReference type="ARBA" id="ARBA00022884"/>
    </source>
</evidence>
<dbReference type="SUPFAM" id="SSF54928">
    <property type="entry name" value="RNA-binding domain, RBD"/>
    <property type="match status" value="1"/>
</dbReference>
<proteinExistence type="predicted"/>
<dbReference type="Gene3D" id="3.30.70.330">
    <property type="match status" value="1"/>
</dbReference>
<evidence type="ECO:0008006" key="4">
    <source>
        <dbReference type="Google" id="ProtNLM"/>
    </source>
</evidence>
<reference evidence="2 3" key="1">
    <citation type="journal article" date="2006" name="Science">
        <title>The genome of black cottonwood, Populus trichocarpa (Torr. &amp; Gray).</title>
        <authorList>
            <person name="Tuskan G.A."/>
            <person name="Difazio S."/>
            <person name="Jansson S."/>
            <person name="Bohlmann J."/>
            <person name="Grigoriev I."/>
            <person name="Hellsten U."/>
            <person name="Putnam N."/>
            <person name="Ralph S."/>
            <person name="Rombauts S."/>
            <person name="Salamov A."/>
            <person name="Schein J."/>
            <person name="Sterck L."/>
            <person name="Aerts A."/>
            <person name="Bhalerao R.R."/>
            <person name="Bhalerao R.P."/>
            <person name="Blaudez D."/>
            <person name="Boerjan W."/>
            <person name="Brun A."/>
            <person name="Brunner A."/>
            <person name="Busov V."/>
            <person name="Campbell M."/>
            <person name="Carlson J."/>
            <person name="Chalot M."/>
            <person name="Chapman J."/>
            <person name="Chen G.L."/>
            <person name="Cooper D."/>
            <person name="Coutinho P.M."/>
            <person name="Couturier J."/>
            <person name="Covert S."/>
            <person name="Cronk Q."/>
            <person name="Cunningham R."/>
            <person name="Davis J."/>
            <person name="Degroeve S."/>
            <person name="Dejardin A."/>
            <person name="Depamphilis C."/>
            <person name="Detter J."/>
            <person name="Dirks B."/>
            <person name="Dubchak I."/>
            <person name="Duplessis S."/>
            <person name="Ehlting J."/>
            <person name="Ellis B."/>
            <person name="Gendler K."/>
            <person name="Goodstein D."/>
            <person name="Gribskov M."/>
            <person name="Grimwood J."/>
            <person name="Groover A."/>
            <person name="Gunter L."/>
            <person name="Hamberger B."/>
            <person name="Heinze B."/>
            <person name="Helariutta Y."/>
            <person name="Henrissat B."/>
            <person name="Holligan D."/>
            <person name="Holt R."/>
            <person name="Huang W."/>
            <person name="Islam-Faridi N."/>
            <person name="Jones S."/>
            <person name="Jones-Rhoades M."/>
            <person name="Jorgensen R."/>
            <person name="Joshi C."/>
            <person name="Kangasjarvi J."/>
            <person name="Karlsson J."/>
            <person name="Kelleher C."/>
            <person name="Kirkpatrick R."/>
            <person name="Kirst M."/>
            <person name="Kohler A."/>
            <person name="Kalluri U."/>
            <person name="Larimer F."/>
            <person name="Leebens-Mack J."/>
            <person name="Leple J.C."/>
            <person name="Locascio P."/>
            <person name="Lou Y."/>
            <person name="Lucas S."/>
            <person name="Martin F."/>
            <person name="Montanini B."/>
            <person name="Napoli C."/>
            <person name="Nelson D.R."/>
            <person name="Nelson C."/>
            <person name="Nieminen K."/>
            <person name="Nilsson O."/>
            <person name="Pereda V."/>
            <person name="Peter G."/>
            <person name="Philippe R."/>
            <person name="Pilate G."/>
            <person name="Poliakov A."/>
            <person name="Razumovskaya J."/>
            <person name="Richardson P."/>
            <person name="Rinaldi C."/>
            <person name="Ritland K."/>
            <person name="Rouze P."/>
            <person name="Ryaboy D."/>
            <person name="Schmutz J."/>
            <person name="Schrader J."/>
            <person name="Segerman B."/>
            <person name="Shin H."/>
            <person name="Siddiqui A."/>
            <person name="Sterky F."/>
            <person name="Terry A."/>
            <person name="Tsai C.J."/>
            <person name="Uberbacher E."/>
            <person name="Unneberg P."/>
            <person name="Vahala J."/>
            <person name="Wall K."/>
            <person name="Wessler S."/>
            <person name="Yang G."/>
            <person name="Yin T."/>
            <person name="Douglas C."/>
            <person name="Marra M."/>
            <person name="Sandberg G."/>
            <person name="Van de Peer Y."/>
            <person name="Rokhsar D."/>
        </authorList>
    </citation>
    <scope>NUCLEOTIDE SEQUENCE [LARGE SCALE GENOMIC DNA]</scope>
    <source>
        <strain evidence="3">cv. Nisqually</strain>
    </source>
</reference>
<protein>
    <recommendedName>
        <fullName evidence="4">RRM domain-containing protein</fullName>
    </recommendedName>
</protein>
<accession>A0A2K2AGL5</accession>
<dbReference type="InterPro" id="IPR012677">
    <property type="entry name" value="Nucleotide-bd_a/b_plait_sf"/>
</dbReference>
<dbReference type="AlphaFoldDB" id="A0A2K2AGL5"/>
<dbReference type="STRING" id="3694.A0A2K2AGL5"/>
<dbReference type="InterPro" id="IPR035979">
    <property type="entry name" value="RBD_domain_sf"/>
</dbReference>
<dbReference type="Proteomes" id="UP000006729">
    <property type="component" value="Chromosome 5"/>
</dbReference>
<keyword evidence="1" id="KW-0694">RNA-binding</keyword>
<keyword evidence="3" id="KW-1185">Reference proteome</keyword>
<dbReference type="GO" id="GO:0003729">
    <property type="term" value="F:mRNA binding"/>
    <property type="evidence" value="ECO:0000318"/>
    <property type="project" value="GO_Central"/>
</dbReference>
<dbReference type="PANTHER" id="PTHR10501">
    <property type="entry name" value="U1 SMALL NUCLEAR RIBONUCLEOPROTEIN A/U2 SMALL NUCLEAR RIBONUCLEOPROTEIN B"/>
    <property type="match status" value="1"/>
</dbReference>
<dbReference type="InParanoid" id="A0A2K2AGL5"/>